<dbReference type="SUPFAM" id="SSF55031">
    <property type="entry name" value="Bacterial exopeptidase dimerisation domain"/>
    <property type="match status" value="1"/>
</dbReference>
<dbReference type="SUPFAM" id="SSF53187">
    <property type="entry name" value="Zn-dependent exopeptidases"/>
    <property type="match status" value="1"/>
</dbReference>
<dbReference type="STRING" id="651662.SAMN04488069_104307"/>
<keyword evidence="4" id="KW-0862">Zinc</keyword>
<dbReference type="InterPro" id="IPR050072">
    <property type="entry name" value="Peptidase_M20A"/>
</dbReference>
<dbReference type="Pfam" id="PF07687">
    <property type="entry name" value="M20_dimer"/>
    <property type="match status" value="1"/>
</dbReference>
<dbReference type="PANTHER" id="PTHR43808">
    <property type="entry name" value="ACETYLORNITHINE DEACETYLASE"/>
    <property type="match status" value="1"/>
</dbReference>
<dbReference type="GO" id="GO:0046872">
    <property type="term" value="F:metal ion binding"/>
    <property type="evidence" value="ECO:0007669"/>
    <property type="project" value="UniProtKB-KW"/>
</dbReference>
<organism evidence="7 8">
    <name type="scientific">Hymenobacter psychrophilus</name>
    <dbReference type="NCBI Taxonomy" id="651662"/>
    <lineage>
        <taxon>Bacteria</taxon>
        <taxon>Pseudomonadati</taxon>
        <taxon>Bacteroidota</taxon>
        <taxon>Cytophagia</taxon>
        <taxon>Cytophagales</taxon>
        <taxon>Hymenobacteraceae</taxon>
        <taxon>Hymenobacter</taxon>
    </lineage>
</organism>
<feature type="domain" description="Peptidase M20 dimerisation" evidence="6">
    <location>
        <begin position="173"/>
        <end position="274"/>
    </location>
</feature>
<dbReference type="InterPro" id="IPR011650">
    <property type="entry name" value="Peptidase_M20_dimer"/>
</dbReference>
<keyword evidence="3" id="KW-0378">Hydrolase</keyword>
<dbReference type="Proteomes" id="UP000199249">
    <property type="component" value="Unassembled WGS sequence"/>
</dbReference>
<keyword evidence="5" id="KW-0170">Cobalt</keyword>
<dbReference type="PROSITE" id="PS00758">
    <property type="entry name" value="ARGE_DAPE_CPG2_1"/>
    <property type="match status" value="1"/>
</dbReference>
<dbReference type="InterPro" id="IPR001261">
    <property type="entry name" value="ArgE/DapE_CS"/>
</dbReference>
<dbReference type="Pfam" id="PF01546">
    <property type="entry name" value="Peptidase_M20"/>
    <property type="match status" value="1"/>
</dbReference>
<keyword evidence="2" id="KW-0479">Metal-binding</keyword>
<dbReference type="PANTHER" id="PTHR43808:SF31">
    <property type="entry name" value="N-ACETYL-L-CITRULLINE DEACETYLASE"/>
    <property type="match status" value="1"/>
</dbReference>
<gene>
    <name evidence="7" type="ORF">SAMN04488069_104307</name>
</gene>
<evidence type="ECO:0000259" key="6">
    <source>
        <dbReference type="Pfam" id="PF07687"/>
    </source>
</evidence>
<evidence type="ECO:0000256" key="3">
    <source>
        <dbReference type="ARBA" id="ARBA00022801"/>
    </source>
</evidence>
<dbReference type="CDD" id="cd05651">
    <property type="entry name" value="M20_ArgE_DapE-like"/>
    <property type="match status" value="1"/>
</dbReference>
<protein>
    <submittedName>
        <fullName evidence="7">Acetylornithine deacetylase</fullName>
    </submittedName>
</protein>
<dbReference type="InterPro" id="IPR036264">
    <property type="entry name" value="Bact_exopeptidase_dim_dom"/>
</dbReference>
<name>A0A1H3G3W0_9BACT</name>
<dbReference type="Gene3D" id="3.30.70.360">
    <property type="match status" value="1"/>
</dbReference>
<evidence type="ECO:0000256" key="1">
    <source>
        <dbReference type="ARBA" id="ARBA00001947"/>
    </source>
</evidence>
<proteinExistence type="predicted"/>
<accession>A0A1H3G3W0</accession>
<evidence type="ECO:0000313" key="8">
    <source>
        <dbReference type="Proteomes" id="UP000199249"/>
    </source>
</evidence>
<dbReference type="EMBL" id="FNOV01000004">
    <property type="protein sequence ID" value="SDX97059.1"/>
    <property type="molecule type" value="Genomic_DNA"/>
</dbReference>
<dbReference type="Gene3D" id="3.40.630.10">
    <property type="entry name" value="Zn peptidases"/>
    <property type="match status" value="1"/>
</dbReference>
<dbReference type="GO" id="GO:0006526">
    <property type="term" value="P:L-arginine biosynthetic process"/>
    <property type="evidence" value="ECO:0007669"/>
    <property type="project" value="TreeGrafter"/>
</dbReference>
<evidence type="ECO:0000256" key="2">
    <source>
        <dbReference type="ARBA" id="ARBA00022723"/>
    </source>
</evidence>
<dbReference type="RefSeq" id="WP_092738992.1">
    <property type="nucleotide sequence ID" value="NZ_FNOV01000004.1"/>
</dbReference>
<dbReference type="GO" id="GO:0008777">
    <property type="term" value="F:acetylornithine deacetylase activity"/>
    <property type="evidence" value="ECO:0007669"/>
    <property type="project" value="TreeGrafter"/>
</dbReference>
<dbReference type="AlphaFoldDB" id="A0A1H3G3W0"/>
<sequence>MPELNEPLLSQLTNDAIQLLIQLIQTPSFSRQEDQTAEHLVRFLTFHGARPERNAHNVWAVSRHYDPARPTVLLNSHHDTVQPGTSWTADPFGAALDGDWLTGLGSNDAGAAAVSLLATFLYFEQHPPAFNLICAITAEEEISGPDGIRRLLPLLPEIELGIVGEPTQMALAVAEKGLIVLDCTAHGRTGHAAREEGENALYKALDDVQRLRDFRFERVSELLGPVKLTVTQLQAGSQHNVVPDRCTFVVDVRTNELYTNKEVVEIVRGLIGSEVVPRSTHLNSSRIAPSHPLVQRGLALGRRTFGSVTLSDQSMMPFTTVKIGPGDSARSHTPDEYILLSEITAGVRGYVELLSGFKLLADSY</sequence>
<dbReference type="OrthoDB" id="9792335at2"/>
<evidence type="ECO:0000256" key="5">
    <source>
        <dbReference type="ARBA" id="ARBA00023285"/>
    </source>
</evidence>
<reference evidence="8" key="1">
    <citation type="submission" date="2016-10" db="EMBL/GenBank/DDBJ databases">
        <authorList>
            <person name="Varghese N."/>
            <person name="Submissions S."/>
        </authorList>
    </citation>
    <scope>NUCLEOTIDE SEQUENCE [LARGE SCALE GENOMIC DNA]</scope>
    <source>
        <strain evidence="8">CGMCC 1.8975</strain>
    </source>
</reference>
<keyword evidence="8" id="KW-1185">Reference proteome</keyword>
<dbReference type="InterPro" id="IPR002933">
    <property type="entry name" value="Peptidase_M20"/>
</dbReference>
<evidence type="ECO:0000313" key="7">
    <source>
        <dbReference type="EMBL" id="SDX97059.1"/>
    </source>
</evidence>
<evidence type="ECO:0000256" key="4">
    <source>
        <dbReference type="ARBA" id="ARBA00022833"/>
    </source>
</evidence>
<comment type="cofactor">
    <cofactor evidence="1">
        <name>Zn(2+)</name>
        <dbReference type="ChEBI" id="CHEBI:29105"/>
    </cofactor>
</comment>